<dbReference type="PANTHER" id="PTHR42715:SF3">
    <property type="entry name" value="BETA-GLUCOSIDASE B-RELATED"/>
    <property type="match status" value="1"/>
</dbReference>
<keyword evidence="5 10" id="KW-0378">Hydrolase</keyword>
<dbReference type="Pfam" id="PF14310">
    <property type="entry name" value="Fn3-like"/>
    <property type="match status" value="1"/>
</dbReference>
<evidence type="ECO:0000256" key="3">
    <source>
        <dbReference type="ARBA" id="ARBA00005336"/>
    </source>
</evidence>
<evidence type="ECO:0000256" key="6">
    <source>
        <dbReference type="ARBA" id="ARBA00023180"/>
    </source>
</evidence>
<dbReference type="InterPro" id="IPR026891">
    <property type="entry name" value="Fn3-like"/>
</dbReference>
<dbReference type="Pfam" id="PF00933">
    <property type="entry name" value="Glyco_hydro_3"/>
    <property type="match status" value="1"/>
</dbReference>
<evidence type="ECO:0000256" key="9">
    <source>
        <dbReference type="ARBA" id="ARBA00023326"/>
    </source>
</evidence>
<dbReference type="Gene3D" id="2.60.40.10">
    <property type="entry name" value="Immunoglobulins"/>
    <property type="match status" value="1"/>
</dbReference>
<dbReference type="Gene3D" id="3.20.20.300">
    <property type="entry name" value="Glycoside hydrolase, family 3, N-terminal domain"/>
    <property type="match status" value="1"/>
</dbReference>
<dbReference type="InterPro" id="IPR019800">
    <property type="entry name" value="Glyco_hydro_3_AS"/>
</dbReference>
<evidence type="ECO:0000256" key="5">
    <source>
        <dbReference type="ARBA" id="ARBA00022801"/>
    </source>
</evidence>
<sequence length="858" mass="93666">MPHKTDGHVSNDKEPSLLLGRLTLDERIILLSAKNVWETPEIERVGIPSLKVTDGPNGARGGDFFHGKTSACFPACVSLAATFDRTLSRQVGKALGQEAISKGAYALLGPTVCCHRSPLGGRNFEAFSEDPFLSGALATEYVKGLQEERVAATVKHFLANEQDTRRFSVDETISERALREIYLRPFEMVAKEAEPWCFMSSYPKINGKHVDAQSKFLTDILRKEWGYKGMVMSDWGAASTVESVKYGLDMEMPGPPRQRTPEAVHKALAKGQISERDIDARVLSTLNLLEKVGKFHDRRDTPKEQAIDRPEHRALIRKAGSQGIVLLKNKGSILPIDLKKTKKIALLGPLAKYAAAHGGGSASLNCHYKISPYDAFMDRLGKDVEITHSKGAHIFRVYPDLEAGCINARDNPGFLAEYFTEPEIGASTAPFHVEEFPRGSFTTLMNTHVTGCKSVRFTTTYQPPVSGTHYLSFSGLGPSTLSIDGKLVAEQTSPTKDSMTFFLGVQEEQRIQHPFSATETYTLVMHTHPSPTKNSELYLMQDQLSIHLGLITQSEMETDVLTEAVALAAAADLAIIFAGNTTQWETEGQDLASMTLPAAGSQDALIAAVAAANPNTVVVATTGVPVELPWLHAVPAFLQAWYAGQEAGNAMLDVLLGEMCPAGKLPVSWPRAYAHTGCVGHFGLDSFESARVEYVEGVFVGYRWFDRMWGGEKEVRWPFGFGLSYTRFTVSDARLEHSSTTISNGTERDVMVTAKVRNVGRVTGAEVVQVYLEPPVVEGLDRPVKGLVGFAKVELGPGEEGVVSVGFGREGAAFWDEAEGVWRVCKGVYGVLVSTSSGPADVWARLEVVVREGFWFAA</sequence>
<protein>
    <recommendedName>
        <fullName evidence="4 10">beta-glucosidase</fullName>
        <ecNumber evidence="4 10">3.2.1.21</ecNumber>
    </recommendedName>
</protein>
<evidence type="ECO:0000256" key="2">
    <source>
        <dbReference type="ARBA" id="ARBA00004987"/>
    </source>
</evidence>
<evidence type="ECO:0000256" key="8">
    <source>
        <dbReference type="ARBA" id="ARBA00023295"/>
    </source>
</evidence>
<dbReference type="PANTHER" id="PTHR42715">
    <property type="entry name" value="BETA-GLUCOSIDASE"/>
    <property type="match status" value="1"/>
</dbReference>
<evidence type="ECO:0000256" key="7">
    <source>
        <dbReference type="ARBA" id="ARBA00023277"/>
    </source>
</evidence>
<comment type="catalytic activity">
    <reaction evidence="1 10">
        <text>Hydrolysis of terminal, non-reducing beta-D-glucosyl residues with release of beta-D-glucose.</text>
        <dbReference type="EC" id="3.2.1.21"/>
    </reaction>
</comment>
<dbReference type="AlphaFoldDB" id="A0A6G1IJW9"/>
<evidence type="ECO:0000259" key="11">
    <source>
        <dbReference type="PROSITE" id="PS51820"/>
    </source>
</evidence>
<dbReference type="EC" id="3.2.1.21" evidence="4 10"/>
<dbReference type="PROSITE" id="PS51820">
    <property type="entry name" value="PA14"/>
    <property type="match status" value="1"/>
</dbReference>
<comment type="pathway">
    <text evidence="2 10">Glycan metabolism; cellulose degradation.</text>
</comment>
<evidence type="ECO:0000256" key="4">
    <source>
        <dbReference type="ARBA" id="ARBA00012744"/>
    </source>
</evidence>
<keyword evidence="9 10" id="KW-0624">Polysaccharide degradation</keyword>
<reference evidence="12" key="1">
    <citation type="journal article" date="2020" name="Stud. Mycol.">
        <title>101 Dothideomycetes genomes: a test case for predicting lifestyles and emergence of pathogens.</title>
        <authorList>
            <person name="Haridas S."/>
            <person name="Albert R."/>
            <person name="Binder M."/>
            <person name="Bloem J."/>
            <person name="Labutti K."/>
            <person name="Salamov A."/>
            <person name="Andreopoulos B."/>
            <person name="Baker S."/>
            <person name="Barry K."/>
            <person name="Bills G."/>
            <person name="Bluhm B."/>
            <person name="Cannon C."/>
            <person name="Castanera R."/>
            <person name="Culley D."/>
            <person name="Daum C."/>
            <person name="Ezra D."/>
            <person name="Gonzalez J."/>
            <person name="Henrissat B."/>
            <person name="Kuo A."/>
            <person name="Liang C."/>
            <person name="Lipzen A."/>
            <person name="Lutzoni F."/>
            <person name="Magnuson J."/>
            <person name="Mondo S."/>
            <person name="Nolan M."/>
            <person name="Ohm R."/>
            <person name="Pangilinan J."/>
            <person name="Park H.-J."/>
            <person name="Ramirez L."/>
            <person name="Alfaro M."/>
            <person name="Sun H."/>
            <person name="Tritt A."/>
            <person name="Yoshinaga Y."/>
            <person name="Zwiers L.-H."/>
            <person name="Turgeon B."/>
            <person name="Goodwin S."/>
            <person name="Spatafora J."/>
            <person name="Crous P."/>
            <person name="Grigoriev I."/>
        </authorList>
    </citation>
    <scope>NUCLEOTIDE SEQUENCE</scope>
    <source>
        <strain evidence="12">CBS 122367</strain>
    </source>
</reference>
<proteinExistence type="inferred from homology"/>
<dbReference type="Proteomes" id="UP000799291">
    <property type="component" value="Unassembled WGS sequence"/>
</dbReference>
<dbReference type="InterPro" id="IPR036881">
    <property type="entry name" value="Glyco_hydro_3_C_sf"/>
</dbReference>
<dbReference type="Pfam" id="PF01915">
    <property type="entry name" value="Glyco_hydro_3_C"/>
    <property type="match status" value="1"/>
</dbReference>
<keyword evidence="8 10" id="KW-0326">Glycosidase</keyword>
<feature type="domain" description="PA14" evidence="11">
    <location>
        <begin position="409"/>
        <end position="565"/>
    </location>
</feature>
<dbReference type="Pfam" id="PF07691">
    <property type="entry name" value="PA14"/>
    <property type="match status" value="1"/>
</dbReference>
<dbReference type="InterPro" id="IPR013783">
    <property type="entry name" value="Ig-like_fold"/>
</dbReference>
<gene>
    <name evidence="12" type="ORF">K458DRAFT_317077</name>
</gene>
<dbReference type="PRINTS" id="PR00133">
    <property type="entry name" value="GLHYDRLASE3"/>
</dbReference>
<evidence type="ECO:0000313" key="12">
    <source>
        <dbReference type="EMBL" id="KAF2678445.1"/>
    </source>
</evidence>
<evidence type="ECO:0000256" key="1">
    <source>
        <dbReference type="ARBA" id="ARBA00000448"/>
    </source>
</evidence>
<keyword evidence="7 10" id="KW-0119">Carbohydrate metabolism</keyword>
<dbReference type="GO" id="GO:0008422">
    <property type="term" value="F:beta-glucosidase activity"/>
    <property type="evidence" value="ECO:0007669"/>
    <property type="project" value="UniProtKB-EC"/>
</dbReference>
<dbReference type="SUPFAM" id="SSF51445">
    <property type="entry name" value="(Trans)glycosidases"/>
    <property type="match status" value="1"/>
</dbReference>
<dbReference type="Gene3D" id="3.40.50.1700">
    <property type="entry name" value="Glycoside hydrolase family 3 C-terminal domain"/>
    <property type="match status" value="1"/>
</dbReference>
<name>A0A6G1IJW9_9PLEO</name>
<dbReference type="InterPro" id="IPR001764">
    <property type="entry name" value="Glyco_hydro_3_N"/>
</dbReference>
<evidence type="ECO:0000256" key="10">
    <source>
        <dbReference type="RuleBase" id="RU361161"/>
    </source>
</evidence>
<dbReference type="PROSITE" id="PS00775">
    <property type="entry name" value="GLYCOSYL_HYDROL_F3"/>
    <property type="match status" value="1"/>
</dbReference>
<keyword evidence="13" id="KW-1185">Reference proteome</keyword>
<dbReference type="InterPro" id="IPR037524">
    <property type="entry name" value="PA14/GLEYA"/>
</dbReference>
<dbReference type="SMART" id="SM01217">
    <property type="entry name" value="Fn3_like"/>
    <property type="match status" value="1"/>
</dbReference>
<dbReference type="InterPro" id="IPR017853">
    <property type="entry name" value="GH"/>
</dbReference>
<dbReference type="SUPFAM" id="SSF52279">
    <property type="entry name" value="Beta-D-glucan exohydrolase, C-terminal domain"/>
    <property type="match status" value="1"/>
</dbReference>
<dbReference type="OrthoDB" id="47059at2759"/>
<dbReference type="EMBL" id="MU005612">
    <property type="protein sequence ID" value="KAF2678445.1"/>
    <property type="molecule type" value="Genomic_DNA"/>
</dbReference>
<dbReference type="InterPro" id="IPR002772">
    <property type="entry name" value="Glyco_hydro_3_C"/>
</dbReference>
<comment type="similarity">
    <text evidence="3 10">Belongs to the glycosyl hydrolase 3 family.</text>
</comment>
<dbReference type="GO" id="GO:0030245">
    <property type="term" value="P:cellulose catabolic process"/>
    <property type="evidence" value="ECO:0007669"/>
    <property type="project" value="UniProtKB-UniPathway"/>
</dbReference>
<dbReference type="Gene3D" id="2.60.120.260">
    <property type="entry name" value="Galactose-binding domain-like"/>
    <property type="match status" value="1"/>
</dbReference>
<keyword evidence="6" id="KW-0325">Glycoprotein</keyword>
<dbReference type="InterPro" id="IPR036962">
    <property type="entry name" value="Glyco_hydro_3_N_sf"/>
</dbReference>
<dbReference type="UniPathway" id="UPA00696"/>
<organism evidence="12 13">
    <name type="scientific">Lentithecium fluviatile CBS 122367</name>
    <dbReference type="NCBI Taxonomy" id="1168545"/>
    <lineage>
        <taxon>Eukaryota</taxon>
        <taxon>Fungi</taxon>
        <taxon>Dikarya</taxon>
        <taxon>Ascomycota</taxon>
        <taxon>Pezizomycotina</taxon>
        <taxon>Dothideomycetes</taxon>
        <taxon>Pleosporomycetidae</taxon>
        <taxon>Pleosporales</taxon>
        <taxon>Massarineae</taxon>
        <taxon>Lentitheciaceae</taxon>
        <taxon>Lentithecium</taxon>
    </lineage>
</organism>
<dbReference type="InterPro" id="IPR011658">
    <property type="entry name" value="PA14_dom"/>
</dbReference>
<dbReference type="InterPro" id="IPR050288">
    <property type="entry name" value="Cellulose_deg_GH3"/>
</dbReference>
<evidence type="ECO:0000313" key="13">
    <source>
        <dbReference type="Proteomes" id="UP000799291"/>
    </source>
</evidence>
<accession>A0A6G1IJW9</accession>